<feature type="chain" id="PRO_5040481903" evidence="2">
    <location>
        <begin position="19"/>
        <end position="1331"/>
    </location>
</feature>
<name>A0A9P0ALQ0_BEMTA</name>
<keyword evidence="4" id="KW-1185">Reference proteome</keyword>
<organism evidence="3 4">
    <name type="scientific">Bemisia tabaci</name>
    <name type="common">Sweetpotato whitefly</name>
    <name type="synonym">Aleurodes tabaci</name>
    <dbReference type="NCBI Taxonomy" id="7038"/>
    <lineage>
        <taxon>Eukaryota</taxon>
        <taxon>Metazoa</taxon>
        <taxon>Ecdysozoa</taxon>
        <taxon>Arthropoda</taxon>
        <taxon>Hexapoda</taxon>
        <taxon>Insecta</taxon>
        <taxon>Pterygota</taxon>
        <taxon>Neoptera</taxon>
        <taxon>Paraneoptera</taxon>
        <taxon>Hemiptera</taxon>
        <taxon>Sternorrhyncha</taxon>
        <taxon>Aleyrodoidea</taxon>
        <taxon>Aleyrodidae</taxon>
        <taxon>Aleyrodinae</taxon>
        <taxon>Bemisia</taxon>
    </lineage>
</organism>
<feature type="compositionally biased region" description="Acidic residues" evidence="1">
    <location>
        <begin position="345"/>
        <end position="355"/>
    </location>
</feature>
<dbReference type="Proteomes" id="UP001152759">
    <property type="component" value="Chromosome 8"/>
</dbReference>
<feature type="compositionally biased region" description="Basic and acidic residues" evidence="1">
    <location>
        <begin position="1030"/>
        <end position="1048"/>
    </location>
</feature>
<feature type="compositionally biased region" description="Basic and acidic residues" evidence="1">
    <location>
        <begin position="386"/>
        <end position="398"/>
    </location>
</feature>
<feature type="signal peptide" evidence="2">
    <location>
        <begin position="1"/>
        <end position="18"/>
    </location>
</feature>
<feature type="compositionally biased region" description="Basic and acidic residues" evidence="1">
    <location>
        <begin position="1092"/>
        <end position="1115"/>
    </location>
</feature>
<feature type="region of interest" description="Disordered" evidence="1">
    <location>
        <begin position="445"/>
        <end position="467"/>
    </location>
</feature>
<evidence type="ECO:0000313" key="4">
    <source>
        <dbReference type="Proteomes" id="UP001152759"/>
    </source>
</evidence>
<evidence type="ECO:0000313" key="3">
    <source>
        <dbReference type="EMBL" id="CAH0394477.1"/>
    </source>
</evidence>
<gene>
    <name evidence="3" type="ORF">BEMITA_LOCUS12772</name>
</gene>
<dbReference type="EMBL" id="OU963869">
    <property type="protein sequence ID" value="CAH0394477.1"/>
    <property type="molecule type" value="Genomic_DNA"/>
</dbReference>
<feature type="region of interest" description="Disordered" evidence="1">
    <location>
        <begin position="345"/>
        <end position="432"/>
    </location>
</feature>
<feature type="region of interest" description="Disordered" evidence="1">
    <location>
        <begin position="973"/>
        <end position="1134"/>
    </location>
</feature>
<feature type="compositionally biased region" description="Basic and acidic residues" evidence="1">
    <location>
        <begin position="1061"/>
        <end position="1084"/>
    </location>
</feature>
<feature type="compositionally biased region" description="Polar residues" evidence="1">
    <location>
        <begin position="255"/>
        <end position="266"/>
    </location>
</feature>
<protein>
    <submittedName>
        <fullName evidence="3">Uncharacterized protein</fullName>
    </submittedName>
</protein>
<accession>A0A9P0ALQ0</accession>
<feature type="region of interest" description="Disordered" evidence="1">
    <location>
        <begin position="234"/>
        <end position="268"/>
    </location>
</feature>
<evidence type="ECO:0000256" key="2">
    <source>
        <dbReference type="SAM" id="SignalP"/>
    </source>
</evidence>
<feature type="compositionally biased region" description="Basic and acidic residues" evidence="1">
    <location>
        <begin position="237"/>
        <end position="249"/>
    </location>
</feature>
<reference evidence="3" key="1">
    <citation type="submission" date="2021-12" db="EMBL/GenBank/DDBJ databases">
        <authorList>
            <person name="King R."/>
        </authorList>
    </citation>
    <scope>NUCLEOTIDE SEQUENCE</scope>
</reference>
<sequence length="1331" mass="149170">MCSDVIGILCFCFGASLAAEPSSRRENGDFSSANFVHLGRAAKIVQLAKLKQCLSECEAEDTNFDSSSSSSECRNTSGMEDIVSSPTQIQLKRRKVATSVKVLKQQVPHNIICKTARGLVDLAFSDELKREYLLKGQKRLNVRKRAFVATKYYSSIIMRSRGFPDELDRMPKSAEIATTALKPFESAICTDIHGTGNITKRVNDTLKSHLSPNLNDSIGNDDEEELTVVNPQAAIKQQKESISKVDNRSPPRTLLNKNSSRTSVNLPTEHDNTEYDYVAVSGRSAAGNMFKKCWDNAVKLTVGRKTVSVSEAELDQPCKRGKPGNDEFTEFTNVKKVEVVSLDNDDCVSSEEEAEENRNNSEAHLSNGVIDNSSSKKGNEGGSSERGTEKHTSKKETAQEADSSEELTPPERPKQSCTKNRPIPELTRQPVPQVPLIFSEEIILDENESEKMQSPSPKAVKAKKTTKHREKVGEAELKSLVFGYSLPLQQLVRKICELFCSDVITEKYKDEGQKRGRSSGNITRQGEWKRKKRAAEQKTNFYGESESSIASSSATVNSSVIALESDDDEPSFSGTLSSTPQKQSGLQHVQADCSFFNVSSFSNFPDDTCNSTFHDSDTNSVTIAPGEGFNEYTEVALATGADEFVDDVFLEAESDAFDLQSFDDPVTYCLFSGDDFDEDEEVFLDADDGNSRNDEQREIEELNEEEVFAAFCEGLKEASAPDVDPLSNLKTFLREWSLERCTPLNSLTHLLHGLKSEHPECFDSLPSDARTIMNTPTDKLDPVDVPPGKYIHLENLADCTCGTDKGTVILVQNFIYDEELDTKFVVGRRYLQKYNLFAEPGSKPTKDSANPNEGLVEDLWTLVFNLEEDEYDVFSNNWIQDDKEIEQGVFNAKYPPENFNANVLAKKGQQYADNWKTVTVKLIEKNYQSFEQAFTDMVRLTKGHRLKRDSDAELANSKRKRIMTKSIEDFFAGSSKKGKEPKHKKKPVLTEIPKFPVDTVNPKTPDARKKSTPKFHTPEDLSAVESTSSTKDRIHAESPPKRAHEKSSKNKHSSQSFSSPQKDRIHAESPPKRAHEQSSKDKHSSQSLSSPQKDRIHAESPPKRAHEKSSKDKHSSQSLSKPQQKVDSTPKDMSCEASGGYIMGKFTSSPKTTKLKIKDGTEKRKFFGEFTDEESTTLRKLVQYITTKGHSYDVYYVMRGNRKEFRPDQFALTFTSTPVHLTCFRLIKMKKTQTGYTYQLPSSLDKKTRSHIERGMLTFNGVYDNPNWNIVIKDTSNPSRKTGKKRTPVPEKIDECLSPLDPNTPGLIVLTTKAYREVPQTTKSPIHPREY</sequence>
<evidence type="ECO:0000256" key="1">
    <source>
        <dbReference type="SAM" id="MobiDB-lite"/>
    </source>
</evidence>
<keyword evidence="2" id="KW-0732">Signal</keyword>
<feature type="region of interest" description="Disordered" evidence="1">
    <location>
        <begin position="510"/>
        <end position="546"/>
    </location>
</feature>
<proteinExistence type="predicted"/>